<evidence type="ECO:0000313" key="11">
    <source>
        <dbReference type="Proteomes" id="UP000290189"/>
    </source>
</evidence>
<organism evidence="7">
    <name type="scientific">Plasmodiophora brassicae</name>
    <name type="common">Clubroot disease agent</name>
    <dbReference type="NCBI Taxonomy" id="37360"/>
    <lineage>
        <taxon>Eukaryota</taxon>
        <taxon>Sar</taxon>
        <taxon>Rhizaria</taxon>
        <taxon>Endomyxa</taxon>
        <taxon>Phytomyxea</taxon>
        <taxon>Plasmodiophorida</taxon>
        <taxon>Plasmodiophoridae</taxon>
        <taxon>Plasmodiophora</taxon>
    </lineage>
</organism>
<evidence type="ECO:0000259" key="6">
    <source>
        <dbReference type="Pfam" id="PF01248"/>
    </source>
</evidence>
<keyword evidence="10" id="KW-1185">Reference proteome</keyword>
<dbReference type="InterPro" id="IPR001921">
    <property type="entry name" value="Ribosomal_eL8_euk"/>
</dbReference>
<dbReference type="OMA" id="RMVKWPA"/>
<sequence length="269" mass="30415">MSKATGAKKAGGAKAPVKKTSAKSKFHEEHAHLFQARPRNYGIGRENVPGRDLGRYVKWPRYIRIQRQRAILKQRLKAPPSVNHFTNTLEKAQSTTLFKLLSKYRPETRPEKKLRLRAVAEKLAAGETTTTEAKKPKFVKFGLNHVTSLIEKGKAKMVVIAHDVDPLELVLWLPALCRAKNVPYCIVKGKARLGMIVHQKTAAVLAITDVRKEDQATFDQLNKAFLEKFNNNTDSFRKWGRHKLGTKATAKVNKLEREKSKEMAALQSQ</sequence>
<dbReference type="EMBL" id="CDSF01000112">
    <property type="protein sequence ID" value="CEP01452.1"/>
    <property type="molecule type" value="Genomic_DNA"/>
</dbReference>
<dbReference type="Gene3D" id="3.30.1330.30">
    <property type="match status" value="1"/>
</dbReference>
<dbReference type="InterPro" id="IPR029064">
    <property type="entry name" value="Ribosomal_eL30-like_sf"/>
</dbReference>
<protein>
    <recommendedName>
        <fullName evidence="4">60S ribosomal protein L7a</fullName>
    </recommendedName>
</protein>
<dbReference type="Pfam" id="PF01248">
    <property type="entry name" value="Ribosomal_L7Ae"/>
    <property type="match status" value="1"/>
</dbReference>
<name>A8E075_PLABS</name>
<dbReference type="GO" id="GO:0042254">
    <property type="term" value="P:ribosome biogenesis"/>
    <property type="evidence" value="ECO:0007669"/>
    <property type="project" value="InterPro"/>
</dbReference>
<keyword evidence="9" id="KW-0496">Mitochondrion</keyword>
<evidence type="ECO:0000256" key="1">
    <source>
        <dbReference type="ARBA" id="ARBA00007337"/>
    </source>
</evidence>
<comment type="function">
    <text evidence="4">Component of the ribosome.</text>
</comment>
<dbReference type="EMBL" id="AM411667">
    <property type="protein sequence ID" value="CAM98705.1"/>
    <property type="molecule type" value="Genomic_DNA"/>
</dbReference>
<evidence type="ECO:0000313" key="7">
    <source>
        <dbReference type="EMBL" id="CAM98705.1"/>
    </source>
</evidence>
<reference evidence="7" key="1">
    <citation type="journal article" date="2007" name="Protist">
        <title>Intron-rich gene structure in the intracellular plant parasite Plasmodiophora brassicae.</title>
        <authorList>
            <person name="Bulman S."/>
            <person name="Ridgway H.J."/>
            <person name="Eady C."/>
            <person name="Conner A.J."/>
        </authorList>
    </citation>
    <scope>NUCLEOTIDE SEQUENCE</scope>
</reference>
<gene>
    <name evidence="8" type="ORF">PBRA_002058</name>
    <name evidence="9" type="ORF">PLBR_LOCUS478</name>
</gene>
<dbReference type="STRING" id="37360.A8E075"/>
<evidence type="ECO:0000256" key="4">
    <source>
        <dbReference type="RuleBase" id="RU367042"/>
    </source>
</evidence>
<evidence type="ECO:0000256" key="3">
    <source>
        <dbReference type="ARBA" id="ARBA00023274"/>
    </source>
</evidence>
<proteinExistence type="evidence at transcript level"/>
<reference evidence="8 10" key="2">
    <citation type="submission" date="2015-02" db="EMBL/GenBank/DDBJ databases">
        <authorList>
            <person name="Fogelqvist Johan"/>
        </authorList>
    </citation>
    <scope>NUCLEOTIDE SEQUENCE [LARGE SCALE GENOMIC DNA]</scope>
    <source>
        <strain evidence="8">E3</strain>
    </source>
</reference>
<dbReference type="GO" id="GO:0022625">
    <property type="term" value="C:cytosolic large ribosomal subunit"/>
    <property type="evidence" value="ECO:0007669"/>
    <property type="project" value="UniProtKB-UniRule"/>
</dbReference>
<dbReference type="SUPFAM" id="SSF55315">
    <property type="entry name" value="L30e-like"/>
    <property type="match status" value="1"/>
</dbReference>
<evidence type="ECO:0000313" key="10">
    <source>
        <dbReference type="Proteomes" id="UP000039324"/>
    </source>
</evidence>
<dbReference type="InterPro" id="IPR050257">
    <property type="entry name" value="eL8/uL1-like"/>
</dbReference>
<evidence type="ECO:0000256" key="5">
    <source>
        <dbReference type="SAM" id="MobiDB-lite"/>
    </source>
</evidence>
<dbReference type="PRINTS" id="PR00882">
    <property type="entry name" value="RIBOSOMALL7A"/>
</dbReference>
<dbReference type="EMBL" id="AM411659">
    <property type="protein sequence ID" value="CAL69925.1"/>
    <property type="molecule type" value="mRNA"/>
</dbReference>
<dbReference type="PRINTS" id="PR00881">
    <property type="entry name" value="L7ARS6FAMILY"/>
</dbReference>
<dbReference type="InterPro" id="IPR004038">
    <property type="entry name" value="Ribosomal_eL8/eL30/eS12/Gad45"/>
</dbReference>
<comment type="similarity">
    <text evidence="1 4">Belongs to the eukaryotic ribosomal protein eL8 family.</text>
</comment>
<feature type="region of interest" description="Disordered" evidence="5">
    <location>
        <begin position="1"/>
        <end position="28"/>
    </location>
</feature>
<feature type="domain" description="Ribosomal protein eL8/eL30/eS12/Gadd45" evidence="6">
    <location>
        <begin position="127"/>
        <end position="213"/>
    </location>
</feature>
<geneLocation type="mitochondrion" evidence="9"/>
<dbReference type="FunFam" id="3.30.1330.30:FF:000003">
    <property type="entry name" value="60S ribosomal protein L7a"/>
    <property type="match status" value="1"/>
</dbReference>
<dbReference type="InterPro" id="IPR018492">
    <property type="entry name" value="Ribosomal_eL8/Nhp2"/>
</dbReference>
<dbReference type="EMBL" id="OVEO01000001">
    <property type="protein sequence ID" value="SPQ93263.1"/>
    <property type="molecule type" value="Genomic_DNA"/>
</dbReference>
<reference evidence="9 11" key="3">
    <citation type="submission" date="2018-03" db="EMBL/GenBank/DDBJ databases">
        <authorList>
            <person name="Fogelqvist J."/>
        </authorList>
    </citation>
    <scope>NUCLEOTIDE SEQUENCE [LARGE SCALE GENOMIC DNA]</scope>
</reference>
<dbReference type="InterPro" id="IPR004037">
    <property type="entry name" value="Ribosomal_eL8-like_CS"/>
</dbReference>
<keyword evidence="2 4" id="KW-0689">Ribosomal protein</keyword>
<evidence type="ECO:0000256" key="2">
    <source>
        <dbReference type="ARBA" id="ARBA00022980"/>
    </source>
</evidence>
<dbReference type="PROSITE" id="PS01082">
    <property type="entry name" value="RIBOSOMAL_L7AE"/>
    <property type="match status" value="1"/>
</dbReference>
<dbReference type="Proteomes" id="UP000290189">
    <property type="component" value="Unassembled WGS sequence"/>
</dbReference>
<dbReference type="OrthoDB" id="29563at2759"/>
<dbReference type="PANTHER" id="PTHR23105">
    <property type="entry name" value="RIBOSOMAL PROTEIN L7AE FAMILY MEMBER"/>
    <property type="match status" value="1"/>
</dbReference>
<dbReference type="AlphaFoldDB" id="A8E075"/>
<evidence type="ECO:0000313" key="9">
    <source>
        <dbReference type="EMBL" id="SPQ93263.1"/>
    </source>
</evidence>
<keyword evidence="3 4" id="KW-0687">Ribonucleoprotein</keyword>
<accession>A8E075</accession>
<dbReference type="Proteomes" id="UP000039324">
    <property type="component" value="Unassembled WGS sequence"/>
</dbReference>
<evidence type="ECO:0000313" key="8">
    <source>
        <dbReference type="EMBL" id="CEP01452.1"/>
    </source>
</evidence>
<feature type="compositionally biased region" description="Low complexity" evidence="5">
    <location>
        <begin position="1"/>
        <end position="15"/>
    </location>
</feature>
<dbReference type="GO" id="GO:0003723">
    <property type="term" value="F:RNA binding"/>
    <property type="evidence" value="ECO:0007669"/>
    <property type="project" value="UniProtKB-UniRule"/>
</dbReference>